<dbReference type="AlphaFoldDB" id="A0A6A6U1V3"/>
<gene>
    <name evidence="4" type="ORF">BT63DRAFT_428378</name>
</gene>
<evidence type="ECO:0000313" key="5">
    <source>
        <dbReference type="Proteomes" id="UP000799302"/>
    </source>
</evidence>
<dbReference type="Gene3D" id="3.90.25.10">
    <property type="entry name" value="UDP-galactose 4-epimerase, domain 1"/>
    <property type="match status" value="1"/>
</dbReference>
<dbReference type="Proteomes" id="UP000799302">
    <property type="component" value="Unassembled WGS sequence"/>
</dbReference>
<dbReference type="Pfam" id="PF05368">
    <property type="entry name" value="NmrA"/>
    <property type="match status" value="1"/>
</dbReference>
<dbReference type="InterPro" id="IPR008030">
    <property type="entry name" value="NmrA-like"/>
</dbReference>
<dbReference type="InterPro" id="IPR045312">
    <property type="entry name" value="PCBER-like"/>
</dbReference>
<evidence type="ECO:0000256" key="2">
    <source>
        <dbReference type="ARBA" id="ARBA00023002"/>
    </source>
</evidence>
<dbReference type="InterPro" id="IPR036291">
    <property type="entry name" value="NAD(P)-bd_dom_sf"/>
</dbReference>
<dbReference type="OrthoDB" id="9984533at2759"/>
<feature type="domain" description="NmrA-like" evidence="3">
    <location>
        <begin position="5"/>
        <end position="227"/>
    </location>
</feature>
<dbReference type="GO" id="GO:0016491">
    <property type="term" value="F:oxidoreductase activity"/>
    <property type="evidence" value="ECO:0007669"/>
    <property type="project" value="UniProtKB-KW"/>
</dbReference>
<dbReference type="PANTHER" id="PTHR47706:SF9">
    <property type="entry name" value="NMRA-LIKE DOMAIN-CONTAINING PROTEIN-RELATED"/>
    <property type="match status" value="1"/>
</dbReference>
<dbReference type="CDD" id="cd05259">
    <property type="entry name" value="PCBER_SDR_a"/>
    <property type="match status" value="1"/>
</dbReference>
<dbReference type="InterPro" id="IPR051609">
    <property type="entry name" value="NmrA/Isoflavone_reductase-like"/>
</dbReference>
<accession>A0A6A6U1V3</accession>
<dbReference type="SUPFAM" id="SSF51735">
    <property type="entry name" value="NAD(P)-binding Rossmann-fold domains"/>
    <property type="match status" value="1"/>
</dbReference>
<keyword evidence="2" id="KW-0560">Oxidoreductase</keyword>
<dbReference type="EMBL" id="MU004240">
    <property type="protein sequence ID" value="KAF2665417.1"/>
    <property type="molecule type" value="Genomic_DNA"/>
</dbReference>
<reference evidence="4" key="1">
    <citation type="journal article" date="2020" name="Stud. Mycol.">
        <title>101 Dothideomycetes genomes: a test case for predicting lifestyles and emergence of pathogens.</title>
        <authorList>
            <person name="Haridas S."/>
            <person name="Albert R."/>
            <person name="Binder M."/>
            <person name="Bloem J."/>
            <person name="Labutti K."/>
            <person name="Salamov A."/>
            <person name="Andreopoulos B."/>
            <person name="Baker S."/>
            <person name="Barry K."/>
            <person name="Bills G."/>
            <person name="Bluhm B."/>
            <person name="Cannon C."/>
            <person name="Castanera R."/>
            <person name="Culley D."/>
            <person name="Daum C."/>
            <person name="Ezra D."/>
            <person name="Gonzalez J."/>
            <person name="Henrissat B."/>
            <person name="Kuo A."/>
            <person name="Liang C."/>
            <person name="Lipzen A."/>
            <person name="Lutzoni F."/>
            <person name="Magnuson J."/>
            <person name="Mondo S."/>
            <person name="Nolan M."/>
            <person name="Ohm R."/>
            <person name="Pangilinan J."/>
            <person name="Park H.-J."/>
            <person name="Ramirez L."/>
            <person name="Alfaro M."/>
            <person name="Sun H."/>
            <person name="Tritt A."/>
            <person name="Yoshinaga Y."/>
            <person name="Zwiers L.-H."/>
            <person name="Turgeon B."/>
            <person name="Goodwin S."/>
            <person name="Spatafora J."/>
            <person name="Crous P."/>
            <person name="Grigoriev I."/>
        </authorList>
    </citation>
    <scope>NUCLEOTIDE SEQUENCE</scope>
    <source>
        <strain evidence="4">CBS 115976</strain>
    </source>
</reference>
<name>A0A6A6U1V3_9PEZI</name>
<evidence type="ECO:0000256" key="1">
    <source>
        <dbReference type="ARBA" id="ARBA00022857"/>
    </source>
</evidence>
<keyword evidence="5" id="KW-1185">Reference proteome</keyword>
<dbReference type="PANTHER" id="PTHR47706">
    <property type="entry name" value="NMRA-LIKE FAMILY PROTEIN"/>
    <property type="match status" value="1"/>
</dbReference>
<proteinExistence type="predicted"/>
<evidence type="ECO:0000313" key="4">
    <source>
        <dbReference type="EMBL" id="KAF2665417.1"/>
    </source>
</evidence>
<organism evidence="4 5">
    <name type="scientific">Microthyrium microscopicum</name>
    <dbReference type="NCBI Taxonomy" id="703497"/>
    <lineage>
        <taxon>Eukaryota</taxon>
        <taxon>Fungi</taxon>
        <taxon>Dikarya</taxon>
        <taxon>Ascomycota</taxon>
        <taxon>Pezizomycotina</taxon>
        <taxon>Dothideomycetes</taxon>
        <taxon>Dothideomycetes incertae sedis</taxon>
        <taxon>Microthyriales</taxon>
        <taxon>Microthyriaceae</taxon>
        <taxon>Microthyrium</taxon>
    </lineage>
</organism>
<sequence>MSSLQKIAIIGGGGSVGSIILRGLLSAPHLSITALKRPSSTFAFPSAPNLSVVETDYAPDALVQILKDHDAVISIVGGTAFGEQNTFIDAAVKAGVKRFYPSEFSVNDQSATVKQLVPFFAVKQGVIDYLIEKEKDGLTWTALIVGPLLDWSLANGFAGFDLTSKRAVIWDDGETRFSSVSEDVLGKAIVASLEHPTETANKFIYISSLATTQNEILQALEKATFTKWTVKHTTTTEQLGAAQEALGKGDFSGAFTLVKAAFWSNLPGLHNHYEVDEKDGLFNEILNVKKDSLQEMVERVLAGEVQAGYYAE</sequence>
<keyword evidence="1" id="KW-0521">NADP</keyword>
<evidence type="ECO:0000259" key="3">
    <source>
        <dbReference type="Pfam" id="PF05368"/>
    </source>
</evidence>
<protein>
    <submittedName>
        <fullName evidence="4">NmrA-like family protein</fullName>
    </submittedName>
</protein>
<dbReference type="Gene3D" id="3.40.50.720">
    <property type="entry name" value="NAD(P)-binding Rossmann-like Domain"/>
    <property type="match status" value="1"/>
</dbReference>